<dbReference type="Proteomes" id="UP000714275">
    <property type="component" value="Unassembled WGS sequence"/>
</dbReference>
<dbReference type="EMBL" id="JABBWD010000162">
    <property type="protein sequence ID" value="KAG1763428.1"/>
    <property type="molecule type" value="Genomic_DNA"/>
</dbReference>
<name>A0A9P7CVN8_9AGAM</name>
<protein>
    <submittedName>
        <fullName evidence="1">Uncharacterized protein</fullName>
    </submittedName>
</protein>
<dbReference type="AlphaFoldDB" id="A0A9P7CVN8"/>
<keyword evidence="2" id="KW-1185">Reference proteome</keyword>
<proteinExistence type="predicted"/>
<accession>A0A9P7CVN8</accession>
<reference evidence="1" key="1">
    <citation type="journal article" date="2020" name="New Phytol.">
        <title>Comparative genomics reveals dynamic genome evolution in host specialist ectomycorrhizal fungi.</title>
        <authorList>
            <person name="Lofgren L.A."/>
            <person name="Nguyen N.H."/>
            <person name="Vilgalys R."/>
            <person name="Ruytinx J."/>
            <person name="Liao H.L."/>
            <person name="Branco S."/>
            <person name="Kuo A."/>
            <person name="LaButti K."/>
            <person name="Lipzen A."/>
            <person name="Andreopoulos W."/>
            <person name="Pangilinan J."/>
            <person name="Riley R."/>
            <person name="Hundley H."/>
            <person name="Na H."/>
            <person name="Barry K."/>
            <person name="Grigoriev I.V."/>
            <person name="Stajich J.E."/>
            <person name="Kennedy P.G."/>
        </authorList>
    </citation>
    <scope>NUCLEOTIDE SEQUENCE</scope>
    <source>
        <strain evidence="1">DOB743</strain>
    </source>
</reference>
<sequence length="82" mass="9315">MALMQIQNDELAAVTHTLDLLLQLLHPQHSIEAMVMLASLRAYPRLGVSSSDFAQEQAKTWELFDRAIKADDLDMHVEIVRL</sequence>
<evidence type="ECO:0000313" key="2">
    <source>
        <dbReference type="Proteomes" id="UP000714275"/>
    </source>
</evidence>
<organism evidence="1 2">
    <name type="scientific">Suillus placidus</name>
    <dbReference type="NCBI Taxonomy" id="48579"/>
    <lineage>
        <taxon>Eukaryota</taxon>
        <taxon>Fungi</taxon>
        <taxon>Dikarya</taxon>
        <taxon>Basidiomycota</taxon>
        <taxon>Agaricomycotina</taxon>
        <taxon>Agaricomycetes</taxon>
        <taxon>Agaricomycetidae</taxon>
        <taxon>Boletales</taxon>
        <taxon>Suillineae</taxon>
        <taxon>Suillaceae</taxon>
        <taxon>Suillus</taxon>
    </lineage>
</organism>
<dbReference type="OrthoDB" id="3294648at2759"/>
<comment type="caution">
    <text evidence="1">The sequence shown here is derived from an EMBL/GenBank/DDBJ whole genome shotgun (WGS) entry which is preliminary data.</text>
</comment>
<gene>
    <name evidence="1" type="ORF">EV702DRAFT_1205627</name>
</gene>
<evidence type="ECO:0000313" key="1">
    <source>
        <dbReference type="EMBL" id="KAG1763428.1"/>
    </source>
</evidence>